<dbReference type="PROSITE" id="PS00787">
    <property type="entry name" value="CHORISMATE_SYNTHASE_1"/>
    <property type="match status" value="1"/>
</dbReference>
<dbReference type="GO" id="GO:0004107">
    <property type="term" value="F:chorismate synthase activity"/>
    <property type="evidence" value="ECO:0007669"/>
    <property type="project" value="UniProtKB-UniRule"/>
</dbReference>
<dbReference type="UniPathway" id="UPA00053">
    <property type="reaction ID" value="UER00090"/>
</dbReference>
<comment type="caution">
    <text evidence="13">The sequence shown here is derived from an EMBL/GenBank/DDBJ whole genome shotgun (WGS) entry which is preliminary data.</text>
</comment>
<gene>
    <name evidence="11" type="primary">aroC</name>
    <name evidence="13" type="ORF">SE15_07270</name>
</gene>
<keyword evidence="4 11" id="KW-0028">Amino-acid biosynthesis</keyword>
<comment type="function">
    <text evidence="11">Catalyzes the anti-1,4-elimination of the C-3 phosphate and the C-6 proR hydrogen from 5-enolpyruvylshikimate-3-phosphate (EPSP) to yield chorismate, which is the branch point compound that serves as the starting substrate for the three terminal pathways of aromatic amino acid biosynthesis. This reaction introduces a second double bond into the aromatic ring system.</text>
</comment>
<name>A0A0P6XRH9_9CHLR</name>
<dbReference type="PIRSF" id="PIRSF001456">
    <property type="entry name" value="Chorismate_synth"/>
    <property type="match status" value="1"/>
</dbReference>
<dbReference type="Gene3D" id="3.60.150.10">
    <property type="entry name" value="Chorismate synthase AroC"/>
    <property type="match status" value="1"/>
</dbReference>
<dbReference type="GO" id="GO:0009423">
    <property type="term" value="P:chorismate biosynthetic process"/>
    <property type="evidence" value="ECO:0007669"/>
    <property type="project" value="UniProtKB-UniRule"/>
</dbReference>
<evidence type="ECO:0000256" key="11">
    <source>
        <dbReference type="HAMAP-Rule" id="MF_00300"/>
    </source>
</evidence>
<dbReference type="PANTHER" id="PTHR21085">
    <property type="entry name" value="CHORISMATE SYNTHASE"/>
    <property type="match status" value="1"/>
</dbReference>
<dbReference type="GO" id="GO:0005829">
    <property type="term" value="C:cytosol"/>
    <property type="evidence" value="ECO:0007669"/>
    <property type="project" value="TreeGrafter"/>
</dbReference>
<dbReference type="PROSITE" id="PS00788">
    <property type="entry name" value="CHORISMATE_SYNTHASE_2"/>
    <property type="match status" value="1"/>
</dbReference>
<evidence type="ECO:0000256" key="10">
    <source>
        <dbReference type="ARBA" id="ARBA00023239"/>
    </source>
</evidence>
<evidence type="ECO:0000256" key="6">
    <source>
        <dbReference type="ARBA" id="ARBA00022643"/>
    </source>
</evidence>
<proteinExistence type="inferred from homology"/>
<dbReference type="RefSeq" id="WP_054521456.1">
    <property type="nucleotide sequence ID" value="NZ_LGKO01000004.1"/>
</dbReference>
<dbReference type="EMBL" id="LGKO01000004">
    <property type="protein sequence ID" value="KPL83079.1"/>
    <property type="molecule type" value="Genomic_DNA"/>
</dbReference>
<dbReference type="HAMAP" id="MF_00300">
    <property type="entry name" value="Chorismate_synth"/>
    <property type="match status" value="1"/>
</dbReference>
<dbReference type="GO" id="GO:0010181">
    <property type="term" value="F:FMN binding"/>
    <property type="evidence" value="ECO:0007669"/>
    <property type="project" value="TreeGrafter"/>
</dbReference>
<evidence type="ECO:0000256" key="12">
    <source>
        <dbReference type="RuleBase" id="RU000605"/>
    </source>
</evidence>
<comment type="pathway">
    <text evidence="1 11 12">Metabolic intermediate biosynthesis; chorismate biosynthesis; chorismate from D-erythrose 4-phosphate and phosphoenolpyruvate: step 7/7.</text>
</comment>
<protein>
    <recommendedName>
        <fullName evidence="3 11">Chorismate synthase</fullName>
        <shortName evidence="11">CS</shortName>
        <ecNumber evidence="3 11">4.2.3.5</ecNumber>
    </recommendedName>
    <alternativeName>
        <fullName evidence="11">5-enolpyruvylshikimate-3-phosphate phospholyase</fullName>
    </alternativeName>
</protein>
<dbReference type="PATRIC" id="fig|869279.4.peg.2187"/>
<evidence type="ECO:0000256" key="5">
    <source>
        <dbReference type="ARBA" id="ARBA00022630"/>
    </source>
</evidence>
<dbReference type="EC" id="4.2.3.5" evidence="3 11"/>
<keyword evidence="9 11" id="KW-0057">Aromatic amino acid biosynthesis</keyword>
<keyword evidence="14" id="KW-1185">Reference proteome</keyword>
<evidence type="ECO:0000256" key="1">
    <source>
        <dbReference type="ARBA" id="ARBA00005044"/>
    </source>
</evidence>
<dbReference type="GO" id="GO:0008652">
    <property type="term" value="P:amino acid biosynthetic process"/>
    <property type="evidence" value="ECO:0007669"/>
    <property type="project" value="UniProtKB-KW"/>
</dbReference>
<evidence type="ECO:0000256" key="7">
    <source>
        <dbReference type="ARBA" id="ARBA00022827"/>
    </source>
</evidence>
<dbReference type="InterPro" id="IPR035904">
    <property type="entry name" value="Chorismate_synth_AroC_sf"/>
</dbReference>
<dbReference type="NCBIfam" id="NF003793">
    <property type="entry name" value="PRK05382.1"/>
    <property type="match status" value="1"/>
</dbReference>
<feature type="binding site" evidence="11">
    <location>
        <begin position="304"/>
        <end position="308"/>
    </location>
    <ligand>
        <name>FMN</name>
        <dbReference type="ChEBI" id="CHEBI:58210"/>
    </ligand>
</feature>
<evidence type="ECO:0000256" key="8">
    <source>
        <dbReference type="ARBA" id="ARBA00022857"/>
    </source>
</evidence>
<evidence type="ECO:0000313" key="14">
    <source>
        <dbReference type="Proteomes" id="UP000050544"/>
    </source>
</evidence>
<comment type="subunit">
    <text evidence="11">Homotetramer.</text>
</comment>
<sequence length="369" mass="40150">MLRFLTAGESHGPCLLAIIEGLPAGLPLNVEAIDRELWRRQQGYGRSHRMKIEQDRVEVLSGVIRGVTTGAPVALRIENRDWANWKEKWEQNLLEPLTVPRPGHADYAGMVKYRLLDARPILERASARETAARVAIGAIAKQLLAQFGITIGSYVCQIGSVVANIPPHSYPELWKAAEASEVRCPSPEDSERMKNAIDEARRARDTLGGIFEVQALNVPIGLGSHVHWDRRLDARIAAAIMSIQAIKGIEIGPAFENAGLPGTQVHDDLYLSENQTVIRTTNRAGGIEGGMSNGNPIVVRAAMKPIATTGTPHQSVDIVNLHAATPIYQRSDICAVPAASVIGEAMLAWVLAEALVEKLGGDSLEEMRR</sequence>
<keyword evidence="8 11" id="KW-0521">NADP</keyword>
<dbReference type="CDD" id="cd07304">
    <property type="entry name" value="Chorismate_synthase"/>
    <property type="match status" value="1"/>
</dbReference>
<dbReference type="SUPFAM" id="SSF103263">
    <property type="entry name" value="Chorismate synthase, AroC"/>
    <property type="match status" value="1"/>
</dbReference>
<feature type="binding site" evidence="11">
    <location>
        <position position="40"/>
    </location>
    <ligand>
        <name>NADP(+)</name>
        <dbReference type="ChEBI" id="CHEBI:58349"/>
    </ligand>
</feature>
<comment type="similarity">
    <text evidence="2 11 12">Belongs to the chorismate synthase family.</text>
</comment>
<dbReference type="PANTHER" id="PTHR21085:SF0">
    <property type="entry name" value="CHORISMATE SYNTHASE"/>
    <property type="match status" value="1"/>
</dbReference>
<feature type="binding site" evidence="11">
    <location>
        <position position="330"/>
    </location>
    <ligand>
        <name>FMN</name>
        <dbReference type="ChEBI" id="CHEBI:58210"/>
    </ligand>
</feature>
<keyword evidence="5 11" id="KW-0285">Flavoprotein</keyword>
<dbReference type="AlphaFoldDB" id="A0A0P6XRH9"/>
<dbReference type="Pfam" id="PF01264">
    <property type="entry name" value="Chorismate_synt"/>
    <property type="match status" value="1"/>
</dbReference>
<dbReference type="Proteomes" id="UP000050544">
    <property type="component" value="Unassembled WGS sequence"/>
</dbReference>
<dbReference type="FunFam" id="3.60.150.10:FF:000002">
    <property type="entry name" value="Chorismate synthase"/>
    <property type="match status" value="1"/>
</dbReference>
<feature type="binding site" evidence="11">
    <location>
        <begin position="124"/>
        <end position="126"/>
    </location>
    <ligand>
        <name>FMN</name>
        <dbReference type="ChEBI" id="CHEBI:58210"/>
    </ligand>
</feature>
<evidence type="ECO:0000256" key="3">
    <source>
        <dbReference type="ARBA" id="ARBA00013036"/>
    </source>
</evidence>
<evidence type="ECO:0000256" key="4">
    <source>
        <dbReference type="ARBA" id="ARBA00022605"/>
    </source>
</evidence>
<dbReference type="InterPro" id="IPR000453">
    <property type="entry name" value="Chorismate_synth"/>
</dbReference>
<organism evidence="13 14">
    <name type="scientific">Thermanaerothrix daxensis</name>
    <dbReference type="NCBI Taxonomy" id="869279"/>
    <lineage>
        <taxon>Bacteria</taxon>
        <taxon>Bacillati</taxon>
        <taxon>Chloroflexota</taxon>
        <taxon>Anaerolineae</taxon>
        <taxon>Anaerolineales</taxon>
        <taxon>Anaerolineaceae</taxon>
        <taxon>Thermanaerothrix</taxon>
    </lineage>
</organism>
<dbReference type="NCBIfam" id="TIGR00033">
    <property type="entry name" value="aroC"/>
    <property type="match status" value="1"/>
</dbReference>
<keyword evidence="10 11" id="KW-0456">Lyase</keyword>
<accession>A0A0P6XRH9</accession>
<comment type="cofactor">
    <cofactor evidence="11 12">
        <name>FMNH2</name>
        <dbReference type="ChEBI" id="CHEBI:57618"/>
    </cofactor>
    <text evidence="11 12">Reduced FMN (FMNH(2)).</text>
</comment>
<dbReference type="InterPro" id="IPR020541">
    <property type="entry name" value="Chorismate_synthase_CS"/>
</dbReference>
<keyword evidence="7 11" id="KW-0274">FAD</keyword>
<dbReference type="OrthoDB" id="9771806at2"/>
<evidence type="ECO:0000313" key="13">
    <source>
        <dbReference type="EMBL" id="KPL83079.1"/>
    </source>
</evidence>
<evidence type="ECO:0000256" key="2">
    <source>
        <dbReference type="ARBA" id="ARBA00008014"/>
    </source>
</evidence>
<feature type="binding site" evidence="11">
    <location>
        <begin position="244"/>
        <end position="245"/>
    </location>
    <ligand>
        <name>FMN</name>
        <dbReference type="ChEBI" id="CHEBI:58210"/>
    </ligand>
</feature>
<dbReference type="GO" id="GO:0009073">
    <property type="term" value="P:aromatic amino acid family biosynthetic process"/>
    <property type="evidence" value="ECO:0007669"/>
    <property type="project" value="UniProtKB-KW"/>
</dbReference>
<keyword evidence="6 11" id="KW-0288">FMN</keyword>
<dbReference type="STRING" id="869279.SE15_07270"/>
<comment type="catalytic activity">
    <reaction evidence="11 12">
        <text>5-O-(1-carboxyvinyl)-3-phosphoshikimate = chorismate + phosphate</text>
        <dbReference type="Rhea" id="RHEA:21020"/>
        <dbReference type="ChEBI" id="CHEBI:29748"/>
        <dbReference type="ChEBI" id="CHEBI:43474"/>
        <dbReference type="ChEBI" id="CHEBI:57701"/>
        <dbReference type="EC" id="4.2.3.5"/>
    </reaction>
</comment>
<feature type="binding site" evidence="11">
    <location>
        <position position="46"/>
    </location>
    <ligand>
        <name>NADP(+)</name>
        <dbReference type="ChEBI" id="CHEBI:58349"/>
    </ligand>
</feature>
<reference evidence="13 14" key="1">
    <citation type="submission" date="2015-07" db="EMBL/GenBank/DDBJ databases">
        <title>Whole genome sequence of Thermanaerothrix daxensis DSM 23592.</title>
        <authorList>
            <person name="Hemp J."/>
            <person name="Ward L.M."/>
            <person name="Pace L.A."/>
            <person name="Fischer W.W."/>
        </authorList>
    </citation>
    <scope>NUCLEOTIDE SEQUENCE [LARGE SCALE GENOMIC DNA]</scope>
    <source>
        <strain evidence="13 14">GNS-1</strain>
    </source>
</reference>
<feature type="binding site" evidence="11">
    <location>
        <position position="289"/>
    </location>
    <ligand>
        <name>FMN</name>
        <dbReference type="ChEBI" id="CHEBI:58210"/>
    </ligand>
</feature>
<evidence type="ECO:0000256" key="9">
    <source>
        <dbReference type="ARBA" id="ARBA00023141"/>
    </source>
</evidence>